<proteinExistence type="predicted"/>
<evidence type="ECO:0000313" key="1">
    <source>
        <dbReference type="EMBL" id="PKK88464.1"/>
    </source>
</evidence>
<dbReference type="Gene3D" id="3.90.330.10">
    <property type="entry name" value="Nitrile hydratase alpha /Thiocyanate hydrolase gamma"/>
    <property type="match status" value="1"/>
</dbReference>
<dbReference type="AlphaFoldDB" id="A0A2N1PJF0"/>
<reference evidence="1 2" key="1">
    <citation type="journal article" date="2017" name="ISME J.">
        <title>Potential for microbial H2 and metal transformations associated with novel bacteria and archaea in deep terrestrial subsurface sediments.</title>
        <authorList>
            <person name="Hernsdorf A.W."/>
            <person name="Amano Y."/>
            <person name="Miyakawa K."/>
            <person name="Ise K."/>
            <person name="Suzuki Y."/>
            <person name="Anantharaman K."/>
            <person name="Probst A."/>
            <person name="Burstein D."/>
            <person name="Thomas B.C."/>
            <person name="Banfield J.F."/>
        </authorList>
    </citation>
    <scope>NUCLEOTIDE SEQUENCE [LARGE SCALE GENOMIC DNA]</scope>
    <source>
        <strain evidence="1">HGW-Wallbacteria-1</strain>
    </source>
</reference>
<sequence>MQQNFFTSLMTDAALRNRFKAEPNKVLAEFSIPGFEGRNVIVHENNATTMNFTLLPRDSKIDESKIDPRFMKIQKMAWENAEFVEKLMSDTRNTLMEFFGSIPENMTVNIFRNTGDTQHVIIPAAPNASEELSDDDLEMVAGGKGSAADALSDVGRVVGTAVDHLAQGAQDIVKKESWVGKGSMTDPNFWVGEGSATDPNAWKDLFSGW</sequence>
<gene>
    <name evidence="1" type="ORF">CVV64_18615</name>
</gene>
<dbReference type="Proteomes" id="UP000233256">
    <property type="component" value="Unassembled WGS sequence"/>
</dbReference>
<evidence type="ECO:0000313" key="2">
    <source>
        <dbReference type="Proteomes" id="UP000233256"/>
    </source>
</evidence>
<protein>
    <recommendedName>
        <fullName evidence="3">Nitrile hydratase alpha /Thiocyanate hydrolase gamma domain-containing protein</fullName>
    </recommendedName>
</protein>
<dbReference type="InterPro" id="IPR036648">
    <property type="entry name" value="CN_Hdrase_a/SCN_Hdrase_g_sf"/>
</dbReference>
<dbReference type="GO" id="GO:0003824">
    <property type="term" value="F:catalytic activity"/>
    <property type="evidence" value="ECO:0007669"/>
    <property type="project" value="InterPro"/>
</dbReference>
<accession>A0A2N1PJF0</accession>
<dbReference type="SUPFAM" id="SSF56209">
    <property type="entry name" value="Nitrile hydratase alpha chain"/>
    <property type="match status" value="1"/>
</dbReference>
<dbReference type="EMBL" id="PGXC01000045">
    <property type="protein sequence ID" value="PKK88464.1"/>
    <property type="molecule type" value="Genomic_DNA"/>
</dbReference>
<name>A0A2N1PJF0_9BACT</name>
<dbReference type="GO" id="GO:0046914">
    <property type="term" value="F:transition metal ion binding"/>
    <property type="evidence" value="ECO:0007669"/>
    <property type="project" value="InterPro"/>
</dbReference>
<evidence type="ECO:0008006" key="3">
    <source>
        <dbReference type="Google" id="ProtNLM"/>
    </source>
</evidence>
<organism evidence="1 2">
    <name type="scientific">Candidatus Wallbacteria bacterium HGW-Wallbacteria-1</name>
    <dbReference type="NCBI Taxonomy" id="2013854"/>
    <lineage>
        <taxon>Bacteria</taxon>
        <taxon>Candidatus Walliibacteriota</taxon>
    </lineage>
</organism>
<comment type="caution">
    <text evidence="1">The sequence shown here is derived from an EMBL/GenBank/DDBJ whole genome shotgun (WGS) entry which is preliminary data.</text>
</comment>